<dbReference type="EC" id="6.2.1.30" evidence="6 9"/>
<feature type="domain" description="AMP-dependent ligase C-terminal" evidence="11">
    <location>
        <begin position="339"/>
        <end position="440"/>
    </location>
</feature>
<name>F8IEY3_ALIAT</name>
<sequence>MPVAMMYQPELETMSRADLEALQLARLRAMLERVYARVPFYRARFDEAGVKPSDLHTLADLARFPFTRKQDLRDHYPLGLLAVDKREVARIHGSSGTKGKPTLVAYTQGDLGRWSEIVARSIVTAGGRPGDVFHVIYGYGLFTGGLGFHYGAERLGMTVVPVSGGQTARQVTLMEDLRPRGIAGTPSYCLTIAEHMRAEGKDPRAIGIQYGIFGAEPWTEEMRQKLEDAYGLKAMDVYGLSEVIGPGVGIECIDAQEGLHIAEDHFLVEVIDPETLEPVPPGTYGELVFTTLTKEAMPVVRYRTGDVAALIPEPCRCGRTHARMTRIKGRIDDMLVVRGVNVFPSEIEAVLFATEGLSPHYQIVVERESGLDRLTVLVEPDVVWARQAGDAAEPGVEQALCARVASRLRDVLGLSTDVRAVPTGSLPRSEGKAVRVVDRRHVYA</sequence>
<gene>
    <name evidence="12" type="primary">paaK</name>
    <name evidence="12" type="ordered locus">TC41_0809</name>
</gene>
<dbReference type="EMBL" id="CP002902">
    <property type="protein sequence ID" value="AEJ42766.1"/>
    <property type="molecule type" value="Genomic_DNA"/>
</dbReference>
<evidence type="ECO:0000256" key="6">
    <source>
        <dbReference type="ARBA" id="ARBA00066629"/>
    </source>
</evidence>
<dbReference type="STRING" id="1048834.TC41_0809"/>
<dbReference type="PATRIC" id="fig|1048834.4.peg.766"/>
<evidence type="ECO:0000256" key="7">
    <source>
        <dbReference type="ARBA" id="ARBA00068695"/>
    </source>
</evidence>
<evidence type="ECO:0000256" key="1">
    <source>
        <dbReference type="ARBA" id="ARBA00011245"/>
    </source>
</evidence>
<dbReference type="InterPro" id="IPR000873">
    <property type="entry name" value="AMP-dep_synth/lig_dom"/>
</dbReference>
<evidence type="ECO:0000259" key="10">
    <source>
        <dbReference type="Pfam" id="PF00501"/>
    </source>
</evidence>
<dbReference type="GO" id="GO:0010124">
    <property type="term" value="P:phenylacetate catabolic process"/>
    <property type="evidence" value="ECO:0007669"/>
    <property type="project" value="UniProtKB-UniRule"/>
</dbReference>
<dbReference type="Pfam" id="PF00501">
    <property type="entry name" value="AMP-binding"/>
    <property type="match status" value="1"/>
</dbReference>
<evidence type="ECO:0000256" key="2">
    <source>
        <dbReference type="ARBA" id="ARBA00022598"/>
    </source>
</evidence>
<dbReference type="Gene3D" id="3.30.300.30">
    <property type="match status" value="1"/>
</dbReference>
<protein>
    <recommendedName>
        <fullName evidence="7 9">Phenylacetate-coenzyme A ligase</fullName>
        <ecNumber evidence="6 9">6.2.1.30</ecNumber>
    </recommendedName>
    <alternativeName>
        <fullName evidence="8 9">Phenylacetyl-CoA ligase</fullName>
    </alternativeName>
</protein>
<feature type="domain" description="AMP-dependent synthetase/ligase" evidence="10">
    <location>
        <begin position="24"/>
        <end position="289"/>
    </location>
</feature>
<comment type="catalytic activity">
    <reaction evidence="9">
        <text>2-phenylacetate + ATP + CoA = phenylacetyl-CoA + AMP + diphosphate</text>
        <dbReference type="Rhea" id="RHEA:20956"/>
        <dbReference type="ChEBI" id="CHEBI:18401"/>
        <dbReference type="ChEBI" id="CHEBI:30616"/>
        <dbReference type="ChEBI" id="CHEBI:33019"/>
        <dbReference type="ChEBI" id="CHEBI:57287"/>
        <dbReference type="ChEBI" id="CHEBI:57390"/>
        <dbReference type="ChEBI" id="CHEBI:456215"/>
        <dbReference type="EC" id="6.2.1.30"/>
    </reaction>
</comment>
<dbReference type="InterPro" id="IPR028154">
    <property type="entry name" value="AMP-dep_Lig_C"/>
</dbReference>
<dbReference type="GO" id="GO:0000166">
    <property type="term" value="F:nucleotide binding"/>
    <property type="evidence" value="ECO:0007669"/>
    <property type="project" value="UniProtKB-KW"/>
</dbReference>
<evidence type="ECO:0000256" key="4">
    <source>
        <dbReference type="ARBA" id="ARBA00060591"/>
    </source>
</evidence>
<comment type="subunit">
    <text evidence="1">Monomer.</text>
</comment>
<dbReference type="SUPFAM" id="SSF56801">
    <property type="entry name" value="Acetyl-CoA synthetase-like"/>
    <property type="match status" value="1"/>
</dbReference>
<dbReference type="FunFam" id="3.40.50.12780:FF:000016">
    <property type="entry name" value="Phenylacetate-coenzyme A ligase"/>
    <property type="match status" value="1"/>
</dbReference>
<keyword evidence="2 9" id="KW-0436">Ligase</keyword>
<evidence type="ECO:0000259" key="11">
    <source>
        <dbReference type="Pfam" id="PF14535"/>
    </source>
</evidence>
<dbReference type="Gene3D" id="3.40.50.12780">
    <property type="entry name" value="N-terminal domain of ligase-like"/>
    <property type="match status" value="1"/>
</dbReference>
<dbReference type="eggNOG" id="COG1541">
    <property type="taxonomic scope" value="Bacteria"/>
</dbReference>
<comment type="similarity">
    <text evidence="5 9">Belongs to the phenylacetyl-CoA ligase family.</text>
</comment>
<reference evidence="12 13" key="1">
    <citation type="journal article" date="2011" name="J. Bacteriol.">
        <title>Complete Genome Sequence of Alicyclobacillus acidocaldarius Strain Tc-4-1.</title>
        <authorList>
            <person name="Chen Y."/>
            <person name="He Y."/>
            <person name="Zhang B."/>
            <person name="Yang J."/>
            <person name="Li W."/>
            <person name="Dong Z."/>
            <person name="Hu S."/>
        </authorList>
    </citation>
    <scope>NUCLEOTIDE SEQUENCE [LARGE SCALE GENOMIC DNA]</scope>
    <source>
        <strain evidence="12 13">Tc-4-1</strain>
    </source>
</reference>
<accession>F8IEY3</accession>
<dbReference type="AlphaFoldDB" id="F8IEY3"/>
<dbReference type="PANTHER" id="PTHR43845:SF1">
    <property type="entry name" value="BLR5969 PROTEIN"/>
    <property type="match status" value="1"/>
</dbReference>
<dbReference type="CDD" id="cd05913">
    <property type="entry name" value="PaaK"/>
    <property type="match status" value="1"/>
</dbReference>
<dbReference type="UniPathway" id="UPA00930"/>
<comment type="function">
    <text evidence="9">Catalyzes the activation of phenylacetic acid (PA) to phenylacetyl-CoA (PA-CoA).</text>
</comment>
<dbReference type="HOGENOM" id="CLU_035301_1_1_9"/>
<evidence type="ECO:0000256" key="9">
    <source>
        <dbReference type="PIRNR" id="PIRNR006444"/>
    </source>
</evidence>
<comment type="pathway">
    <text evidence="4 9">Aromatic compound metabolism; phenylacetate degradation.</text>
</comment>
<dbReference type="GO" id="GO:0047475">
    <property type="term" value="F:phenylacetate-CoA ligase activity"/>
    <property type="evidence" value="ECO:0007669"/>
    <property type="project" value="UniProtKB-EC"/>
</dbReference>
<organism evidence="12 13">
    <name type="scientific">Alicyclobacillus acidocaldarius (strain Tc-4-1)</name>
    <name type="common">Bacillus acidocaldarius</name>
    <dbReference type="NCBI Taxonomy" id="1048834"/>
    <lineage>
        <taxon>Bacteria</taxon>
        <taxon>Bacillati</taxon>
        <taxon>Bacillota</taxon>
        <taxon>Bacilli</taxon>
        <taxon>Bacillales</taxon>
        <taxon>Alicyclobacillaceae</taxon>
        <taxon>Alicyclobacillus</taxon>
    </lineage>
</organism>
<dbReference type="PANTHER" id="PTHR43845">
    <property type="entry name" value="BLR5969 PROTEIN"/>
    <property type="match status" value="1"/>
</dbReference>
<keyword evidence="3 9" id="KW-0547">Nucleotide-binding</keyword>
<dbReference type="PIRSF" id="PIRSF006444">
    <property type="entry name" value="PaaK"/>
    <property type="match status" value="1"/>
</dbReference>
<evidence type="ECO:0000256" key="3">
    <source>
        <dbReference type="ARBA" id="ARBA00022741"/>
    </source>
</evidence>
<dbReference type="InterPro" id="IPR045851">
    <property type="entry name" value="AMP-bd_C_sf"/>
</dbReference>
<reference evidence="13" key="2">
    <citation type="submission" date="2011-06" db="EMBL/GenBank/DDBJ databases">
        <title>The complete genome sequence of Alicyclobacillus acidocaldarius sp. Tc-4-1.</title>
        <authorList>
            <person name="Chen Y."/>
            <person name="He Y."/>
            <person name="Dong Z."/>
            <person name="Hu S."/>
        </authorList>
    </citation>
    <scope>NUCLEOTIDE SEQUENCE [LARGE SCALE GENOMIC DNA]</scope>
    <source>
        <strain evidence="13">Tc-4-1</strain>
    </source>
</reference>
<dbReference type="KEGG" id="aad:TC41_0809"/>
<evidence type="ECO:0000313" key="12">
    <source>
        <dbReference type="EMBL" id="AEJ42766.1"/>
    </source>
</evidence>
<dbReference type="Pfam" id="PF14535">
    <property type="entry name" value="AMP-binding_C_2"/>
    <property type="match status" value="1"/>
</dbReference>
<dbReference type="InterPro" id="IPR042099">
    <property type="entry name" value="ANL_N_sf"/>
</dbReference>
<evidence type="ECO:0000256" key="5">
    <source>
        <dbReference type="ARBA" id="ARBA00061566"/>
    </source>
</evidence>
<dbReference type="InterPro" id="IPR011880">
    <property type="entry name" value="PA_CoA_ligase"/>
</dbReference>
<evidence type="ECO:0000256" key="8">
    <source>
        <dbReference type="ARBA" id="ARBA00075111"/>
    </source>
</evidence>
<evidence type="ECO:0000313" key="13">
    <source>
        <dbReference type="Proteomes" id="UP000000292"/>
    </source>
</evidence>
<proteinExistence type="inferred from homology"/>
<dbReference type="Proteomes" id="UP000000292">
    <property type="component" value="Chromosome"/>
</dbReference>